<name>A0ABX9AXF5_9PSED</name>
<feature type="transmembrane region" description="Helical" evidence="1">
    <location>
        <begin position="39"/>
        <end position="60"/>
    </location>
</feature>
<sequence length="279" mass="32126">MMFFIIGLVGLQIFTSGLALYLFKSRNTNGSEIRPYDQFYIGLGALAFGLAMLYLFFVFVSPDFEVSQNLGQVGDFVGGLTNPALSFIALIVLLRTTLIQTDEARKTSSIMLEQQEMMREERFESTFYTLLGRYEEAADRHLRSKEKKERLTVGLRMVQRLLARREEFDSMPLKQSLPMVKEFVDPEFRIDTVIKTIARAWKVIDFIDGSSIPSAKKGYYFAILSDAMEPCEMVIVMTHAFDMRNRRRLLRKYHAGKFIKLGFYPCAAIGRYFGARLKE</sequence>
<evidence type="ECO:0000313" key="2">
    <source>
        <dbReference type="EMBL" id="QZP24530.1"/>
    </source>
</evidence>
<gene>
    <name evidence="2" type="ORF">K5H97_16985</name>
</gene>
<dbReference type="RefSeq" id="WP_028691475.1">
    <property type="nucleotide sequence ID" value="NZ_CP081966.1"/>
</dbReference>
<keyword evidence="1" id="KW-0812">Transmembrane</keyword>
<dbReference type="EMBL" id="CP081966">
    <property type="protein sequence ID" value="QZP24530.1"/>
    <property type="molecule type" value="Genomic_DNA"/>
</dbReference>
<accession>A0ABX9AXF5</accession>
<feature type="transmembrane region" description="Helical" evidence="1">
    <location>
        <begin position="80"/>
        <end position="98"/>
    </location>
</feature>
<dbReference type="Proteomes" id="UP000825591">
    <property type="component" value="Chromosome"/>
</dbReference>
<keyword evidence="1" id="KW-1133">Transmembrane helix</keyword>
<evidence type="ECO:0000256" key="1">
    <source>
        <dbReference type="SAM" id="Phobius"/>
    </source>
</evidence>
<feature type="transmembrane region" description="Helical" evidence="1">
    <location>
        <begin position="6"/>
        <end position="23"/>
    </location>
</feature>
<keyword evidence="3" id="KW-1185">Reference proteome</keyword>
<proteinExistence type="predicted"/>
<evidence type="ECO:0000313" key="3">
    <source>
        <dbReference type="Proteomes" id="UP000825591"/>
    </source>
</evidence>
<evidence type="ECO:0008006" key="4">
    <source>
        <dbReference type="Google" id="ProtNLM"/>
    </source>
</evidence>
<organism evidence="2 3">
    <name type="scientific">Pseudomonas mosselii</name>
    <dbReference type="NCBI Taxonomy" id="78327"/>
    <lineage>
        <taxon>Bacteria</taxon>
        <taxon>Pseudomonadati</taxon>
        <taxon>Pseudomonadota</taxon>
        <taxon>Gammaproteobacteria</taxon>
        <taxon>Pseudomonadales</taxon>
        <taxon>Pseudomonadaceae</taxon>
        <taxon>Pseudomonas</taxon>
    </lineage>
</organism>
<reference evidence="2 3" key="1">
    <citation type="submission" date="2021-08" db="EMBL/GenBank/DDBJ databases">
        <title>Bactericidal Effect of Pseudomonas oryziphila sp. nov., a novel Pseudomonas Species Against Xanthomonas oryzae Reduces Disease Severity of Bacterial Leaf Streak of Rice.</title>
        <authorList>
            <person name="Yang R."/>
            <person name="Li S."/>
            <person name="Li Y."/>
            <person name="Yan Y."/>
            <person name="Fang Y."/>
            <person name="Zou L."/>
            <person name="Chen G."/>
        </authorList>
    </citation>
    <scope>NUCLEOTIDE SEQUENCE [LARGE SCALE GENOMIC DNA]</scope>
    <source>
        <strain evidence="2 3">DSM 17497</strain>
    </source>
</reference>
<protein>
    <recommendedName>
        <fullName evidence="4">DUF4760 domain-containing protein</fullName>
    </recommendedName>
</protein>
<keyword evidence="1" id="KW-0472">Membrane</keyword>